<proteinExistence type="predicted"/>
<dbReference type="InterPro" id="IPR001005">
    <property type="entry name" value="SANT/Myb"/>
</dbReference>
<keyword evidence="4" id="KW-0238">DNA-binding</keyword>
<dbReference type="FunFam" id="1.10.10.60:FF:000077">
    <property type="entry name" value="MYB transcription factor"/>
    <property type="match status" value="1"/>
</dbReference>
<dbReference type="SMART" id="SM00717">
    <property type="entry name" value="SANT"/>
    <property type="match status" value="2"/>
</dbReference>
<dbReference type="Proteomes" id="UP000834106">
    <property type="component" value="Chromosome 9"/>
</dbReference>
<keyword evidence="6" id="KW-0804">Transcription</keyword>
<dbReference type="GO" id="GO:0045893">
    <property type="term" value="P:positive regulation of DNA-templated transcription"/>
    <property type="evidence" value="ECO:0007669"/>
    <property type="project" value="UniProtKB-ARBA"/>
</dbReference>
<reference evidence="11" key="1">
    <citation type="submission" date="2023-05" db="EMBL/GenBank/DDBJ databases">
        <authorList>
            <person name="Huff M."/>
        </authorList>
    </citation>
    <scope>NUCLEOTIDE SEQUENCE</scope>
</reference>
<dbReference type="InterPro" id="IPR009057">
    <property type="entry name" value="Homeodomain-like_sf"/>
</dbReference>
<dbReference type="PROSITE" id="PS50090">
    <property type="entry name" value="MYB_LIKE"/>
    <property type="match status" value="2"/>
</dbReference>
<evidence type="ECO:0000256" key="3">
    <source>
        <dbReference type="ARBA" id="ARBA00023015"/>
    </source>
</evidence>
<feature type="domain" description="Myb-like" evidence="9">
    <location>
        <begin position="64"/>
        <end position="114"/>
    </location>
</feature>
<evidence type="ECO:0000259" key="10">
    <source>
        <dbReference type="PROSITE" id="PS51294"/>
    </source>
</evidence>
<organism evidence="11 12">
    <name type="scientific">Fraxinus pennsylvanica</name>
    <dbReference type="NCBI Taxonomy" id="56036"/>
    <lineage>
        <taxon>Eukaryota</taxon>
        <taxon>Viridiplantae</taxon>
        <taxon>Streptophyta</taxon>
        <taxon>Embryophyta</taxon>
        <taxon>Tracheophyta</taxon>
        <taxon>Spermatophyta</taxon>
        <taxon>Magnoliopsida</taxon>
        <taxon>eudicotyledons</taxon>
        <taxon>Gunneridae</taxon>
        <taxon>Pentapetalae</taxon>
        <taxon>asterids</taxon>
        <taxon>lamiids</taxon>
        <taxon>Lamiales</taxon>
        <taxon>Oleaceae</taxon>
        <taxon>Oleeae</taxon>
        <taxon>Fraxinus</taxon>
    </lineage>
</organism>
<gene>
    <name evidence="11" type="ORF">FPE_LOCUS15092</name>
</gene>
<keyword evidence="12" id="KW-1185">Reference proteome</keyword>
<evidence type="ECO:0000256" key="4">
    <source>
        <dbReference type="ARBA" id="ARBA00023125"/>
    </source>
</evidence>
<evidence type="ECO:0000256" key="7">
    <source>
        <dbReference type="ARBA" id="ARBA00023242"/>
    </source>
</evidence>
<evidence type="ECO:0000256" key="6">
    <source>
        <dbReference type="ARBA" id="ARBA00023163"/>
    </source>
</evidence>
<dbReference type="EMBL" id="OU503044">
    <property type="protein sequence ID" value="CAI9767662.1"/>
    <property type="molecule type" value="Genomic_DNA"/>
</dbReference>
<dbReference type="InterPro" id="IPR017930">
    <property type="entry name" value="Myb_dom"/>
</dbReference>
<evidence type="ECO:0000256" key="5">
    <source>
        <dbReference type="ARBA" id="ARBA00023159"/>
    </source>
</evidence>
<dbReference type="PANTHER" id="PTHR47997">
    <property type="entry name" value="MYB DOMAIN PROTEIN 55"/>
    <property type="match status" value="1"/>
</dbReference>
<keyword evidence="5" id="KW-0010">Activator</keyword>
<dbReference type="CDD" id="cd00167">
    <property type="entry name" value="SANT"/>
    <property type="match status" value="2"/>
</dbReference>
<name>A0AAD1ZII5_9LAMI</name>
<sequence length="269" mass="31131">MGHNKALDKGKKKQKKGLWSPDEDQRLRNYVLEHGHGCWTNVSINAGLQRNGKSCRLRWLNYLRPGLKRGMFSREEEEIVINLHKTLGNKWSRIAHKLPGRTDNEIKNYWHSYLKKKVAKMGETEGQGKAECMNSEMENTESSSLKSSLESFDHIEGPLMDFCAQKSNLPRILFAEWLQFDQFLGCDSDSPPEAYNNALENNGSNSQDVLMHNLLLNEEMYAGEMQPKFNSSIDDMFQEQFKFEHQKSESGYAELFPGEFNINYDVMYI</sequence>
<feature type="domain" description="HTH myb-type" evidence="10">
    <location>
        <begin position="64"/>
        <end position="118"/>
    </location>
</feature>
<dbReference type="GO" id="GO:0003677">
    <property type="term" value="F:DNA binding"/>
    <property type="evidence" value="ECO:0007669"/>
    <property type="project" value="UniProtKB-KW"/>
</dbReference>
<evidence type="ECO:0000259" key="9">
    <source>
        <dbReference type="PROSITE" id="PS50090"/>
    </source>
</evidence>
<feature type="region of interest" description="Disordered" evidence="8">
    <location>
        <begin position="1"/>
        <end position="20"/>
    </location>
</feature>
<evidence type="ECO:0000256" key="2">
    <source>
        <dbReference type="ARBA" id="ARBA00022737"/>
    </source>
</evidence>
<dbReference type="FunFam" id="1.10.10.60:FF:000371">
    <property type="entry name" value="MYB transcription factor"/>
    <property type="match status" value="1"/>
</dbReference>
<dbReference type="GO" id="GO:0005634">
    <property type="term" value="C:nucleus"/>
    <property type="evidence" value="ECO:0007669"/>
    <property type="project" value="UniProtKB-SubCell"/>
</dbReference>
<dbReference type="AlphaFoldDB" id="A0AAD1ZII5"/>
<feature type="domain" description="HTH myb-type" evidence="10">
    <location>
        <begin position="11"/>
        <end position="63"/>
    </location>
</feature>
<dbReference type="PROSITE" id="PS51294">
    <property type="entry name" value="HTH_MYB"/>
    <property type="match status" value="2"/>
</dbReference>
<keyword evidence="3" id="KW-0805">Transcription regulation</keyword>
<evidence type="ECO:0000313" key="11">
    <source>
        <dbReference type="EMBL" id="CAI9767662.1"/>
    </source>
</evidence>
<comment type="subcellular location">
    <subcellularLocation>
        <location evidence="1">Nucleus</location>
    </subcellularLocation>
</comment>
<dbReference type="PANTHER" id="PTHR47997:SF11">
    <property type="entry name" value="TRANSCRIPTION FACTOR LAF1"/>
    <property type="match status" value="1"/>
</dbReference>
<accession>A0AAD1ZII5</accession>
<keyword evidence="7" id="KW-0539">Nucleus</keyword>
<dbReference type="SUPFAM" id="SSF46689">
    <property type="entry name" value="Homeodomain-like"/>
    <property type="match status" value="1"/>
</dbReference>
<evidence type="ECO:0000313" key="12">
    <source>
        <dbReference type="Proteomes" id="UP000834106"/>
    </source>
</evidence>
<evidence type="ECO:0000256" key="1">
    <source>
        <dbReference type="ARBA" id="ARBA00004123"/>
    </source>
</evidence>
<protein>
    <submittedName>
        <fullName evidence="11">Uncharacterized protein</fullName>
    </submittedName>
</protein>
<feature type="domain" description="Myb-like" evidence="9">
    <location>
        <begin position="11"/>
        <end position="63"/>
    </location>
</feature>
<keyword evidence="2" id="KW-0677">Repeat</keyword>
<dbReference type="Pfam" id="PF00249">
    <property type="entry name" value="Myb_DNA-binding"/>
    <property type="match status" value="2"/>
</dbReference>
<dbReference type="Gene3D" id="1.10.10.60">
    <property type="entry name" value="Homeodomain-like"/>
    <property type="match status" value="2"/>
</dbReference>
<evidence type="ECO:0000256" key="8">
    <source>
        <dbReference type="SAM" id="MobiDB-lite"/>
    </source>
</evidence>
<dbReference type="InterPro" id="IPR051953">
    <property type="entry name" value="Plant_SW-associated_TFs"/>
</dbReference>